<feature type="transmembrane region" description="Helical" evidence="6">
    <location>
        <begin position="257"/>
        <end position="278"/>
    </location>
</feature>
<evidence type="ECO:0000256" key="3">
    <source>
        <dbReference type="ARBA" id="ARBA00022692"/>
    </source>
</evidence>
<evidence type="ECO:0000256" key="4">
    <source>
        <dbReference type="ARBA" id="ARBA00022989"/>
    </source>
</evidence>
<organism evidence="8 9">
    <name type="scientific">Terrimonas ginsenosidimutans</name>
    <dbReference type="NCBI Taxonomy" id="2908004"/>
    <lineage>
        <taxon>Bacteria</taxon>
        <taxon>Pseudomonadati</taxon>
        <taxon>Bacteroidota</taxon>
        <taxon>Chitinophagia</taxon>
        <taxon>Chitinophagales</taxon>
        <taxon>Chitinophagaceae</taxon>
        <taxon>Terrimonas</taxon>
    </lineage>
</organism>
<feature type="transmembrane region" description="Helical" evidence="6">
    <location>
        <begin position="160"/>
        <end position="181"/>
    </location>
</feature>
<evidence type="ECO:0000259" key="7">
    <source>
        <dbReference type="Pfam" id="PF00892"/>
    </source>
</evidence>
<comment type="caution">
    <text evidence="8">The sequence shown here is derived from an EMBL/GenBank/DDBJ whole genome shotgun (WGS) entry which is preliminary data.</text>
</comment>
<feature type="domain" description="EamA" evidence="7">
    <location>
        <begin position="17"/>
        <end position="147"/>
    </location>
</feature>
<reference evidence="8" key="1">
    <citation type="submission" date="2022-01" db="EMBL/GenBank/DDBJ databases">
        <authorList>
            <person name="Jo J.-H."/>
            <person name="Im W.-T."/>
        </authorList>
    </citation>
    <scope>NUCLEOTIDE SEQUENCE</scope>
    <source>
        <strain evidence="8">NA20</strain>
    </source>
</reference>
<feature type="transmembrane region" description="Helical" evidence="6">
    <location>
        <begin position="130"/>
        <end position="148"/>
    </location>
</feature>
<evidence type="ECO:0000256" key="5">
    <source>
        <dbReference type="ARBA" id="ARBA00023136"/>
    </source>
</evidence>
<dbReference type="EMBL" id="JAKLTR010000005">
    <property type="protein sequence ID" value="MCG2614704.1"/>
    <property type="molecule type" value="Genomic_DNA"/>
</dbReference>
<accession>A0ABS9KQU5</accession>
<dbReference type="PANTHER" id="PTHR32322">
    <property type="entry name" value="INNER MEMBRANE TRANSPORTER"/>
    <property type="match status" value="1"/>
</dbReference>
<dbReference type="InterPro" id="IPR050638">
    <property type="entry name" value="AA-Vitamin_Transporters"/>
</dbReference>
<protein>
    <submittedName>
        <fullName evidence="8">EamA family transporter</fullName>
    </submittedName>
</protein>
<sequence>MPTDHKGKQPSKAMIIAAFAAIYIIWGSTYIAIMIAIEDIPPLMMAGARFLTAGLILYGVSRIRGEHTPAPHAIARISLSGVLMLFFGTGSLAWVEQYITTGLAAIIVATVPLWFVLFDKRNWKSNFSSKWIMGGLLVGFAGVMLLFADKKSIDFSGDKMIVLSFFVLVIGTIFWSIGSLYSKYTPMAASTGMKASFQMMAAGLASLILGLAMGEHHRLDINAVSTNSILALIYLVTFGSLIGYMAYVWLLSVRSPAIVGTYAYVNPVVAVFLGSLILHEPINPKQLLALGVILLGVILVSFSKKAN</sequence>
<dbReference type="InterPro" id="IPR037185">
    <property type="entry name" value="EmrE-like"/>
</dbReference>
<evidence type="ECO:0000313" key="8">
    <source>
        <dbReference type="EMBL" id="MCG2614704.1"/>
    </source>
</evidence>
<feature type="transmembrane region" description="Helical" evidence="6">
    <location>
        <begin position="98"/>
        <end position="118"/>
    </location>
</feature>
<evidence type="ECO:0000256" key="2">
    <source>
        <dbReference type="ARBA" id="ARBA00007362"/>
    </source>
</evidence>
<keyword evidence="3 6" id="KW-0812">Transmembrane</keyword>
<dbReference type="Pfam" id="PF00892">
    <property type="entry name" value="EamA"/>
    <property type="match status" value="2"/>
</dbReference>
<dbReference type="RefSeq" id="WP_237871376.1">
    <property type="nucleotide sequence ID" value="NZ_JAKLTR010000005.1"/>
</dbReference>
<keyword evidence="5 6" id="KW-0472">Membrane</keyword>
<evidence type="ECO:0000256" key="6">
    <source>
        <dbReference type="SAM" id="Phobius"/>
    </source>
</evidence>
<dbReference type="PANTHER" id="PTHR32322:SF2">
    <property type="entry name" value="EAMA DOMAIN-CONTAINING PROTEIN"/>
    <property type="match status" value="1"/>
</dbReference>
<name>A0ABS9KQU5_9BACT</name>
<feature type="transmembrane region" description="Helical" evidence="6">
    <location>
        <begin position="12"/>
        <end position="37"/>
    </location>
</feature>
<gene>
    <name evidence="8" type="ORF">LZZ85_10445</name>
</gene>
<proteinExistence type="inferred from homology"/>
<keyword evidence="9" id="KW-1185">Reference proteome</keyword>
<feature type="domain" description="EamA" evidence="7">
    <location>
        <begin position="166"/>
        <end position="301"/>
    </location>
</feature>
<feature type="transmembrane region" description="Helical" evidence="6">
    <location>
        <begin position="73"/>
        <end position="92"/>
    </location>
</feature>
<feature type="transmembrane region" description="Helical" evidence="6">
    <location>
        <begin position="43"/>
        <end position="61"/>
    </location>
</feature>
<feature type="transmembrane region" description="Helical" evidence="6">
    <location>
        <begin position="193"/>
        <end position="214"/>
    </location>
</feature>
<comment type="similarity">
    <text evidence="2">Belongs to the EamA transporter family.</text>
</comment>
<evidence type="ECO:0000313" key="9">
    <source>
        <dbReference type="Proteomes" id="UP001165367"/>
    </source>
</evidence>
<dbReference type="InterPro" id="IPR000620">
    <property type="entry name" value="EamA_dom"/>
</dbReference>
<keyword evidence="4 6" id="KW-1133">Transmembrane helix</keyword>
<feature type="transmembrane region" description="Helical" evidence="6">
    <location>
        <begin position="229"/>
        <end position="250"/>
    </location>
</feature>
<evidence type="ECO:0000256" key="1">
    <source>
        <dbReference type="ARBA" id="ARBA00004141"/>
    </source>
</evidence>
<feature type="transmembrane region" description="Helical" evidence="6">
    <location>
        <begin position="284"/>
        <end position="302"/>
    </location>
</feature>
<dbReference type="SUPFAM" id="SSF103481">
    <property type="entry name" value="Multidrug resistance efflux transporter EmrE"/>
    <property type="match status" value="2"/>
</dbReference>
<comment type="subcellular location">
    <subcellularLocation>
        <location evidence="1">Membrane</location>
        <topology evidence="1">Multi-pass membrane protein</topology>
    </subcellularLocation>
</comment>
<dbReference type="Proteomes" id="UP001165367">
    <property type="component" value="Unassembled WGS sequence"/>
</dbReference>